<accession>A0ABX1G079</accession>
<name>A0ABX1G079_9MICC</name>
<dbReference type="SMART" id="SM00909">
    <property type="entry name" value="Germane"/>
    <property type="match status" value="1"/>
</dbReference>
<sequence length="115" mass="11869">MIGCGDSIVATTTGLVIYTDRVEAAISSLLDNKNTHYGQSGLVNSLADSDLSYVSSSVASGTVTIELSGQLRSGGICDNPRIIAQLEYTAMTAAAVAKAKILINGKEIAFQLSGN</sequence>
<evidence type="ECO:0000313" key="3">
    <source>
        <dbReference type="Proteomes" id="UP000746595"/>
    </source>
</evidence>
<gene>
    <name evidence="2" type="ORF">HED64_02775</name>
</gene>
<feature type="domain" description="GerMN" evidence="1">
    <location>
        <begin position="22"/>
        <end position="112"/>
    </location>
</feature>
<dbReference type="InterPro" id="IPR019606">
    <property type="entry name" value="GerMN"/>
</dbReference>
<evidence type="ECO:0000313" key="2">
    <source>
        <dbReference type="EMBL" id="NKG19632.1"/>
    </source>
</evidence>
<protein>
    <recommendedName>
        <fullName evidence="1">GerMN domain-containing protein</fullName>
    </recommendedName>
</protein>
<evidence type="ECO:0000259" key="1">
    <source>
        <dbReference type="SMART" id="SM00909"/>
    </source>
</evidence>
<reference evidence="2 3" key="1">
    <citation type="submission" date="2020-04" db="EMBL/GenBank/DDBJ databases">
        <title>Paeniglutamicibacter sp. ANT13_2, a novel actinomycete isolated from sediment in Antarctica.</title>
        <authorList>
            <person name="Sakdapetsiri C."/>
            <person name="Pinyakong O."/>
        </authorList>
    </citation>
    <scope>NUCLEOTIDE SEQUENCE [LARGE SCALE GENOMIC DNA]</scope>
    <source>
        <strain evidence="2 3">ANT13_2</strain>
    </source>
</reference>
<comment type="caution">
    <text evidence="2">The sequence shown here is derived from an EMBL/GenBank/DDBJ whole genome shotgun (WGS) entry which is preliminary data.</text>
</comment>
<dbReference type="Pfam" id="PF10646">
    <property type="entry name" value="Germane"/>
    <property type="match status" value="1"/>
</dbReference>
<proteinExistence type="predicted"/>
<dbReference type="Proteomes" id="UP000746595">
    <property type="component" value="Unassembled WGS sequence"/>
</dbReference>
<dbReference type="EMBL" id="JAAWVT010000001">
    <property type="protein sequence ID" value="NKG19632.1"/>
    <property type="molecule type" value="Genomic_DNA"/>
</dbReference>
<organism evidence="2 3">
    <name type="scientific">Paeniglutamicibacter terrestris</name>
    <dbReference type="NCBI Taxonomy" id="2723403"/>
    <lineage>
        <taxon>Bacteria</taxon>
        <taxon>Bacillati</taxon>
        <taxon>Actinomycetota</taxon>
        <taxon>Actinomycetes</taxon>
        <taxon>Micrococcales</taxon>
        <taxon>Micrococcaceae</taxon>
        <taxon>Paeniglutamicibacter</taxon>
    </lineage>
</organism>
<keyword evidence="3" id="KW-1185">Reference proteome</keyword>